<reference evidence="2" key="2">
    <citation type="submission" date="2015-09" db="EMBL/GenBank/DDBJ databases">
        <title>Draft genome sequence of a multidrug-resistant Chryseobacterium indologenes isolate from Malaysia.</title>
        <authorList>
            <person name="Yu C.Y."/>
            <person name="Ang G.Y."/>
            <person name="Chan K.-G."/>
        </authorList>
    </citation>
    <scope>NUCLEOTIDE SEQUENCE [LARGE SCALE GENOMIC DNA]</scope>
    <source>
        <strain evidence="2">CI_885</strain>
    </source>
</reference>
<reference evidence="1 2" key="1">
    <citation type="journal article" date="2015" name="Genom Data">
        <title>Draft genome sequence of a multidrug-resistant Chryseobacterium indologenes isolate from Malaysia.</title>
        <authorList>
            <person name="Yu C.Y."/>
            <person name="Ang G.Y."/>
            <person name="Cheng H.J."/>
            <person name="Cheong Y.M."/>
            <person name="Yin W.F."/>
            <person name="Chan K.G."/>
        </authorList>
    </citation>
    <scope>NUCLEOTIDE SEQUENCE [LARGE SCALE GENOMIC DNA]</scope>
    <source>
        <strain evidence="1 2">CI_885</strain>
    </source>
</reference>
<protein>
    <submittedName>
        <fullName evidence="1">Uncharacterized protein</fullName>
    </submittedName>
</protein>
<organism evidence="1 2">
    <name type="scientific">Chryseobacterium indologenes</name>
    <name type="common">Flavobacterium indologenes</name>
    <dbReference type="NCBI Taxonomy" id="253"/>
    <lineage>
        <taxon>Bacteria</taxon>
        <taxon>Pseudomonadati</taxon>
        <taxon>Bacteroidota</taxon>
        <taxon>Flavobacteriia</taxon>
        <taxon>Flavobacteriales</taxon>
        <taxon>Weeksellaceae</taxon>
        <taxon>Chryseobacterium group</taxon>
        <taxon>Chryseobacterium</taxon>
    </lineage>
</organism>
<name>A0A0N0IXC7_CHRID</name>
<dbReference type="RefSeq" id="WP_062696893.1">
    <property type="nucleotide sequence ID" value="NZ_LJOD01000002.1"/>
</dbReference>
<evidence type="ECO:0000313" key="2">
    <source>
        <dbReference type="Proteomes" id="UP000037953"/>
    </source>
</evidence>
<dbReference type="EMBL" id="LJOD01000002">
    <property type="protein sequence ID" value="KPE52161.1"/>
    <property type="molecule type" value="Genomic_DNA"/>
</dbReference>
<evidence type="ECO:0000313" key="1">
    <source>
        <dbReference type="EMBL" id="KPE52161.1"/>
    </source>
</evidence>
<sequence length="93" mass="10805">MNKNYINILINEHRANSLQLKKLIISMNISPGMDKAFCAYLAEKVLQQLEKGADSQKIQGIIESELCVGYGLYRYEFNSEKITDDIMDWWEDL</sequence>
<accession>A0A0N0IXC7</accession>
<dbReference type="AlphaFoldDB" id="A0A0N0IXC7"/>
<dbReference type="PATRIC" id="fig|253.9.peg.2205"/>
<dbReference type="Proteomes" id="UP000037953">
    <property type="component" value="Unassembled WGS sequence"/>
</dbReference>
<proteinExistence type="predicted"/>
<comment type="caution">
    <text evidence="1">The sequence shown here is derived from an EMBL/GenBank/DDBJ whole genome shotgun (WGS) entry which is preliminary data.</text>
</comment>
<dbReference type="OrthoDB" id="713755at2"/>
<gene>
    <name evidence="1" type="ORF">AOB46_04560</name>
</gene>